<name>A0ABV1R6R2_9HYPH</name>
<accession>A0ABV1R6R2</accession>
<dbReference type="CDD" id="cd00761">
    <property type="entry name" value="Glyco_tranf_GTA_type"/>
    <property type="match status" value="1"/>
</dbReference>
<keyword evidence="1" id="KW-0812">Transmembrane</keyword>
<dbReference type="PANTHER" id="PTHR22916">
    <property type="entry name" value="GLYCOSYLTRANSFERASE"/>
    <property type="match status" value="1"/>
</dbReference>
<organism evidence="3 4">
    <name type="scientific">Methylobacterium brachiatum</name>
    <dbReference type="NCBI Taxonomy" id="269660"/>
    <lineage>
        <taxon>Bacteria</taxon>
        <taxon>Pseudomonadati</taxon>
        <taxon>Pseudomonadota</taxon>
        <taxon>Alphaproteobacteria</taxon>
        <taxon>Hyphomicrobiales</taxon>
        <taxon>Methylobacteriaceae</taxon>
        <taxon>Methylobacterium</taxon>
    </lineage>
</organism>
<evidence type="ECO:0000256" key="1">
    <source>
        <dbReference type="SAM" id="Phobius"/>
    </source>
</evidence>
<dbReference type="EMBL" id="JBELQD010000025">
    <property type="protein sequence ID" value="MER2290536.1"/>
    <property type="molecule type" value="Genomic_DNA"/>
</dbReference>
<dbReference type="GO" id="GO:0016757">
    <property type="term" value="F:glycosyltransferase activity"/>
    <property type="evidence" value="ECO:0007669"/>
    <property type="project" value="UniProtKB-KW"/>
</dbReference>
<dbReference type="PANTHER" id="PTHR22916:SF64">
    <property type="entry name" value="TRANSFERASE, PUTATIVE-RELATED"/>
    <property type="match status" value="1"/>
</dbReference>
<proteinExistence type="predicted"/>
<dbReference type="InterPro" id="IPR029044">
    <property type="entry name" value="Nucleotide-diphossugar_trans"/>
</dbReference>
<gene>
    <name evidence="3" type="ORF">ABS770_19935</name>
</gene>
<dbReference type="InterPro" id="IPR001173">
    <property type="entry name" value="Glyco_trans_2-like"/>
</dbReference>
<keyword evidence="3" id="KW-0328">Glycosyltransferase</keyword>
<feature type="domain" description="Glycosyltransferase 2-like" evidence="2">
    <location>
        <begin position="18"/>
        <end position="109"/>
    </location>
</feature>
<keyword evidence="3" id="KW-0808">Transferase</keyword>
<evidence type="ECO:0000313" key="3">
    <source>
        <dbReference type="EMBL" id="MER2290536.1"/>
    </source>
</evidence>
<dbReference type="Proteomes" id="UP001432995">
    <property type="component" value="Unassembled WGS sequence"/>
</dbReference>
<protein>
    <submittedName>
        <fullName evidence="3">Glycosyltransferase family 2 protein</fullName>
        <ecNumber evidence="3">2.4.-.-</ecNumber>
    </submittedName>
</protein>
<dbReference type="Pfam" id="PF00535">
    <property type="entry name" value="Glycos_transf_2"/>
    <property type="match status" value="1"/>
</dbReference>
<evidence type="ECO:0000259" key="2">
    <source>
        <dbReference type="Pfam" id="PF00535"/>
    </source>
</evidence>
<dbReference type="RefSeq" id="WP_350379940.1">
    <property type="nucleotide sequence ID" value="NZ_JBELQD010000025.1"/>
</dbReference>
<keyword evidence="1" id="KW-0472">Membrane</keyword>
<keyword evidence="1" id="KW-1133">Transmembrane helix</keyword>
<comment type="caution">
    <text evidence="3">The sequence shown here is derived from an EMBL/GenBank/DDBJ whole genome shotgun (WGS) entry which is preliminary data.</text>
</comment>
<evidence type="ECO:0000313" key="4">
    <source>
        <dbReference type="Proteomes" id="UP001432995"/>
    </source>
</evidence>
<sequence length="352" mass="40464">MTDAKRRENESSDRPFFSIIITCYNYDKYIEAAIESALSQSFHDYEIVVVDDGSEDFSWSIIQKYKPRVKAYCIENRGSVGACLFGLSMSAGRYVLFLDADDLLRDNLLIEAHWRLKDSDVTKMQFLIQPIDGVGGALGDPFPGVDPTFDSAQCINSISTRGYYDTPPTSGNIYRRDVYENLGSIEYDFGIDGVAYLLAPFIGEVIHVPLVLAEYRMHGQNRSLAGSNSKRFFRRNVRVFKRRLMHLNLLLTERNFDKILIRKQYHYTAKNLIMSFLAENKRPPIKLSRNYIALSNERRNFVRRSVSLAFIVSVHILPIFITNYIISIRQDQGRRSKARAFVKRLSSGKLFT</sequence>
<dbReference type="SUPFAM" id="SSF53448">
    <property type="entry name" value="Nucleotide-diphospho-sugar transferases"/>
    <property type="match status" value="1"/>
</dbReference>
<feature type="transmembrane region" description="Helical" evidence="1">
    <location>
        <begin position="306"/>
        <end position="326"/>
    </location>
</feature>
<dbReference type="EC" id="2.4.-.-" evidence="3"/>
<dbReference type="Gene3D" id="3.90.550.10">
    <property type="entry name" value="Spore Coat Polysaccharide Biosynthesis Protein SpsA, Chain A"/>
    <property type="match status" value="1"/>
</dbReference>
<keyword evidence="4" id="KW-1185">Reference proteome</keyword>
<reference evidence="3" key="1">
    <citation type="submission" date="2024-06" db="EMBL/GenBank/DDBJ databases">
        <authorList>
            <person name="Campbell A.G."/>
        </authorList>
    </citation>
    <scope>NUCLEOTIDE SEQUENCE</scope>
    <source>
        <strain evidence="3">EM17</strain>
    </source>
</reference>